<dbReference type="Proteomes" id="UP000201613">
    <property type="component" value="Unassembled WGS sequence"/>
</dbReference>
<dbReference type="OrthoDB" id="7593450at2"/>
<dbReference type="EMBL" id="FXZK01000003">
    <property type="protein sequence ID" value="SMY07911.1"/>
    <property type="molecule type" value="Genomic_DNA"/>
</dbReference>
<gene>
    <name evidence="1" type="ORF">LOM8899_02056</name>
</gene>
<dbReference type="InterPro" id="IPR010323">
    <property type="entry name" value="DUF924"/>
</dbReference>
<keyword evidence="2" id="KW-1185">Reference proteome</keyword>
<protein>
    <recommendedName>
        <fullName evidence="3">DUF924 domain-containing protein</fullName>
    </recommendedName>
</protein>
<dbReference type="Gene3D" id="1.20.58.320">
    <property type="entry name" value="TPR-like"/>
    <property type="match status" value="1"/>
</dbReference>
<dbReference type="Gene3D" id="1.25.40.10">
    <property type="entry name" value="Tetratricopeptide repeat domain"/>
    <property type="match status" value="1"/>
</dbReference>
<evidence type="ECO:0008006" key="3">
    <source>
        <dbReference type="Google" id="ProtNLM"/>
    </source>
</evidence>
<dbReference type="RefSeq" id="WP_093992098.1">
    <property type="nucleotide sequence ID" value="NZ_FXZK01000003.1"/>
</dbReference>
<dbReference type="Pfam" id="PF06041">
    <property type="entry name" value="DUF924"/>
    <property type="match status" value="1"/>
</dbReference>
<organism evidence="1 2">
    <name type="scientific">Flavimaricola marinus</name>
    <dbReference type="NCBI Taxonomy" id="1819565"/>
    <lineage>
        <taxon>Bacteria</taxon>
        <taxon>Pseudomonadati</taxon>
        <taxon>Pseudomonadota</taxon>
        <taxon>Alphaproteobacteria</taxon>
        <taxon>Rhodobacterales</taxon>
        <taxon>Paracoccaceae</taxon>
        <taxon>Flavimaricola</taxon>
    </lineage>
</organism>
<accession>A0A238LE61</accession>
<dbReference type="AlphaFoldDB" id="A0A238LE61"/>
<evidence type="ECO:0000313" key="1">
    <source>
        <dbReference type="EMBL" id="SMY07911.1"/>
    </source>
</evidence>
<sequence length="195" mass="21996">METPDTILRYWLDEVGPEGWYTGSAALDSEVRARFLSTWQEAMCGACGLWLTSASGSLAYIILTDQFSRNMFRGTAQAFASDNNARAAAKIALSRDWDMRINEPARQFFYMPLEHSENLIDQDRAIRLFASRMPETGRSNLLHAKTHRQIIRMFGRFPFRNAALDRANTALEQEWLDAGGYGAAYRALEAEAADA</sequence>
<dbReference type="InterPro" id="IPR011990">
    <property type="entry name" value="TPR-like_helical_dom_sf"/>
</dbReference>
<name>A0A238LE61_9RHOB</name>
<evidence type="ECO:0000313" key="2">
    <source>
        <dbReference type="Proteomes" id="UP000201613"/>
    </source>
</evidence>
<proteinExistence type="predicted"/>
<reference evidence="1 2" key="1">
    <citation type="submission" date="2017-05" db="EMBL/GenBank/DDBJ databases">
        <authorList>
            <person name="Song R."/>
            <person name="Chenine A.L."/>
            <person name="Ruprecht R.M."/>
        </authorList>
    </citation>
    <scope>NUCLEOTIDE SEQUENCE [LARGE SCALE GENOMIC DNA]</scope>
    <source>
        <strain evidence="1 2">CECT 8899</strain>
    </source>
</reference>
<dbReference type="SUPFAM" id="SSF48452">
    <property type="entry name" value="TPR-like"/>
    <property type="match status" value="1"/>
</dbReference>